<feature type="domain" description="Histidine kinase" evidence="10">
    <location>
        <begin position="397"/>
        <end position="608"/>
    </location>
</feature>
<dbReference type="InterPro" id="IPR004358">
    <property type="entry name" value="Sig_transdc_His_kin-like_C"/>
</dbReference>
<evidence type="ECO:0000259" key="10">
    <source>
        <dbReference type="PROSITE" id="PS50109"/>
    </source>
</evidence>
<keyword evidence="3" id="KW-0597">Phosphoprotein</keyword>
<evidence type="ECO:0000256" key="1">
    <source>
        <dbReference type="ARBA" id="ARBA00000085"/>
    </source>
</evidence>
<name>A0A1M7A408_9FIRM</name>
<dbReference type="OrthoDB" id="9815750at2"/>
<dbReference type="InterPro" id="IPR001638">
    <property type="entry name" value="Solute-binding_3/MltF_N"/>
</dbReference>
<keyword evidence="12" id="KW-1185">Reference proteome</keyword>
<dbReference type="InterPro" id="IPR036890">
    <property type="entry name" value="HATPase_C_sf"/>
</dbReference>
<evidence type="ECO:0000256" key="6">
    <source>
        <dbReference type="ARBA" id="ARBA00022777"/>
    </source>
</evidence>
<dbReference type="CDD" id="cd13530">
    <property type="entry name" value="PBP2_peptides_like"/>
    <property type="match status" value="1"/>
</dbReference>
<sequence>MIYGETLDSFPAQIYDPMMESENGFAIDLMNQLAWEMDTTIEFQPVIWADSFTLLENGTVDMIQISYSEERAEKYYLSAPIYRSKGVVFLRDDGEEITKLQDLQGKTLAGIKADYALTVLKEHYPELKILEYDSIGECAEQLKAQNVDGIVADEQNIMYYAQAEKMFQDYYILDEEVYTEDVVFAVRKEDAVLGKIIDKAVYKLRTQDVLDRVQRKWFLTSILEDALPRQFIYVWLAVLLSGIAGFFVFLFWYIHKHTRILVEVRTRELNAERMRLKTVLDAIPQYLLEVTPEGQVQLMNQRAKKDMNQNALCSGDAAVITQPAILQMIKTAKIDAFAQQEVEINQKIYRITCSDIGGLSENENVILLAEDVTLRRIQEKQNIQNNKMMAIGELASGISHELKNPLEIICNYCYALKKGILHTKEDCLQTICVIEEEAKEANKIVESLLSFARLSPTEIGEAELKASVQMILQLQMPLFHHKQIAVEFNCTEPVWVCCTQEGLKKIFINLFTNAMDAMEAVKDRQKKIRISVMLTENFAVVEVEDNGKGMKAEEKERIFNPFYTTKSTGTGLGLYLVYQQLEEVGGSIQVYSEEGQGTLFRVMLPLKKSLGE</sequence>
<evidence type="ECO:0000256" key="2">
    <source>
        <dbReference type="ARBA" id="ARBA00012438"/>
    </source>
</evidence>
<dbReference type="SMART" id="SM00062">
    <property type="entry name" value="PBPb"/>
    <property type="match status" value="1"/>
</dbReference>
<dbReference type="SUPFAM" id="SSF55874">
    <property type="entry name" value="ATPase domain of HSP90 chaperone/DNA topoisomerase II/histidine kinase"/>
    <property type="match status" value="1"/>
</dbReference>
<dbReference type="Gene3D" id="3.30.565.10">
    <property type="entry name" value="Histidine kinase-like ATPase, C-terminal domain"/>
    <property type="match status" value="1"/>
</dbReference>
<dbReference type="InterPro" id="IPR005467">
    <property type="entry name" value="His_kinase_dom"/>
</dbReference>
<keyword evidence="9" id="KW-1133">Transmembrane helix</keyword>
<keyword evidence="7" id="KW-0067">ATP-binding</keyword>
<dbReference type="PRINTS" id="PR00344">
    <property type="entry name" value="BCTRLSENSOR"/>
</dbReference>
<gene>
    <name evidence="11" type="ORF">SAMN02745138_03326</name>
</gene>
<organism evidence="11 12">
    <name type="scientific">Anaerotignum lactatifermentans DSM 14214</name>
    <dbReference type="NCBI Taxonomy" id="1121323"/>
    <lineage>
        <taxon>Bacteria</taxon>
        <taxon>Bacillati</taxon>
        <taxon>Bacillota</taxon>
        <taxon>Clostridia</taxon>
        <taxon>Lachnospirales</taxon>
        <taxon>Anaerotignaceae</taxon>
        <taxon>Anaerotignum</taxon>
    </lineage>
</organism>
<dbReference type="PROSITE" id="PS50109">
    <property type="entry name" value="HIS_KIN"/>
    <property type="match status" value="1"/>
</dbReference>
<evidence type="ECO:0000256" key="7">
    <source>
        <dbReference type="ARBA" id="ARBA00022840"/>
    </source>
</evidence>
<dbReference type="InterPro" id="IPR003661">
    <property type="entry name" value="HisK_dim/P_dom"/>
</dbReference>
<reference evidence="11 12" key="1">
    <citation type="submission" date="2016-11" db="EMBL/GenBank/DDBJ databases">
        <authorList>
            <person name="Jaros S."/>
            <person name="Januszkiewicz K."/>
            <person name="Wedrychowicz H."/>
        </authorList>
    </citation>
    <scope>NUCLEOTIDE SEQUENCE [LARGE SCALE GENOMIC DNA]</scope>
    <source>
        <strain evidence="11 12">DSM 14214</strain>
    </source>
</reference>
<dbReference type="Pfam" id="PF00497">
    <property type="entry name" value="SBP_bac_3"/>
    <property type="match status" value="1"/>
</dbReference>
<evidence type="ECO:0000256" key="9">
    <source>
        <dbReference type="SAM" id="Phobius"/>
    </source>
</evidence>
<dbReference type="Pfam" id="PF02518">
    <property type="entry name" value="HATPase_c"/>
    <property type="match status" value="1"/>
</dbReference>
<dbReference type="InterPro" id="IPR036097">
    <property type="entry name" value="HisK_dim/P_sf"/>
</dbReference>
<evidence type="ECO:0000256" key="5">
    <source>
        <dbReference type="ARBA" id="ARBA00022741"/>
    </source>
</evidence>
<dbReference type="CDD" id="cd00082">
    <property type="entry name" value="HisKA"/>
    <property type="match status" value="1"/>
</dbReference>
<keyword evidence="6 11" id="KW-0418">Kinase</keyword>
<keyword evidence="9" id="KW-0472">Membrane</keyword>
<dbReference type="AlphaFoldDB" id="A0A1M7A408"/>
<dbReference type="GO" id="GO:0005524">
    <property type="term" value="F:ATP binding"/>
    <property type="evidence" value="ECO:0007669"/>
    <property type="project" value="UniProtKB-KW"/>
</dbReference>
<dbReference type="SUPFAM" id="SSF47384">
    <property type="entry name" value="Homodimeric domain of signal transducing histidine kinase"/>
    <property type="match status" value="1"/>
</dbReference>
<dbReference type="RefSeq" id="WP_072853644.1">
    <property type="nucleotide sequence ID" value="NZ_FRAH01000100.1"/>
</dbReference>
<dbReference type="Gene3D" id="3.40.190.10">
    <property type="entry name" value="Periplasmic binding protein-like II"/>
    <property type="match status" value="2"/>
</dbReference>
<evidence type="ECO:0000256" key="4">
    <source>
        <dbReference type="ARBA" id="ARBA00022679"/>
    </source>
</evidence>
<dbReference type="SMART" id="SM00388">
    <property type="entry name" value="HisKA"/>
    <property type="match status" value="1"/>
</dbReference>
<accession>A0A1M7A408</accession>
<dbReference type="EMBL" id="FRAH01000100">
    <property type="protein sequence ID" value="SHL37416.1"/>
    <property type="molecule type" value="Genomic_DNA"/>
</dbReference>
<keyword evidence="9" id="KW-0812">Transmembrane</keyword>
<dbReference type="InterPro" id="IPR003594">
    <property type="entry name" value="HATPase_dom"/>
</dbReference>
<comment type="catalytic activity">
    <reaction evidence="1">
        <text>ATP + protein L-histidine = ADP + protein N-phospho-L-histidine.</text>
        <dbReference type="EC" id="2.7.13.3"/>
    </reaction>
</comment>
<dbReference type="Proteomes" id="UP000183975">
    <property type="component" value="Unassembled WGS sequence"/>
</dbReference>
<dbReference type="EC" id="2.7.13.3" evidence="2"/>
<dbReference type="Gene3D" id="1.10.287.130">
    <property type="match status" value="1"/>
</dbReference>
<evidence type="ECO:0000256" key="8">
    <source>
        <dbReference type="ARBA" id="ARBA00023012"/>
    </source>
</evidence>
<keyword evidence="8" id="KW-0902">Two-component regulatory system</keyword>
<protein>
    <recommendedName>
        <fullName evidence="2">histidine kinase</fullName>
        <ecNumber evidence="2">2.7.13.3</ecNumber>
    </recommendedName>
</protein>
<dbReference type="PANTHER" id="PTHR43065:SF10">
    <property type="entry name" value="PEROXIDE STRESS-ACTIVATED HISTIDINE KINASE MAK3"/>
    <property type="match status" value="1"/>
</dbReference>
<proteinExistence type="predicted"/>
<evidence type="ECO:0000313" key="11">
    <source>
        <dbReference type="EMBL" id="SHL37416.1"/>
    </source>
</evidence>
<evidence type="ECO:0000256" key="3">
    <source>
        <dbReference type="ARBA" id="ARBA00022553"/>
    </source>
</evidence>
<feature type="transmembrane region" description="Helical" evidence="9">
    <location>
        <begin position="232"/>
        <end position="254"/>
    </location>
</feature>
<dbReference type="SMART" id="SM00387">
    <property type="entry name" value="HATPase_c"/>
    <property type="match status" value="1"/>
</dbReference>
<dbReference type="SUPFAM" id="SSF53850">
    <property type="entry name" value="Periplasmic binding protein-like II"/>
    <property type="match status" value="1"/>
</dbReference>
<dbReference type="Pfam" id="PF00512">
    <property type="entry name" value="HisKA"/>
    <property type="match status" value="1"/>
</dbReference>
<keyword evidence="5" id="KW-0547">Nucleotide-binding</keyword>
<evidence type="ECO:0000313" key="12">
    <source>
        <dbReference type="Proteomes" id="UP000183975"/>
    </source>
</evidence>
<dbReference type="GO" id="GO:0000155">
    <property type="term" value="F:phosphorelay sensor kinase activity"/>
    <property type="evidence" value="ECO:0007669"/>
    <property type="project" value="InterPro"/>
</dbReference>
<dbReference type="PANTHER" id="PTHR43065">
    <property type="entry name" value="SENSOR HISTIDINE KINASE"/>
    <property type="match status" value="1"/>
</dbReference>
<keyword evidence="4" id="KW-0808">Transferase</keyword>